<evidence type="ECO:0000313" key="3">
    <source>
        <dbReference type="Proteomes" id="UP000236742"/>
    </source>
</evidence>
<evidence type="ECO:0000256" key="1">
    <source>
        <dbReference type="SAM" id="MobiDB-lite"/>
    </source>
</evidence>
<proteinExistence type="predicted"/>
<dbReference type="EMBL" id="FNVD01000039">
    <property type="protein sequence ID" value="SEG35026.1"/>
    <property type="molecule type" value="Genomic_DNA"/>
</dbReference>
<dbReference type="Proteomes" id="UP000236742">
    <property type="component" value="Unassembled WGS sequence"/>
</dbReference>
<name>A0A1H5ZHZ7_9RHOB</name>
<keyword evidence="3" id="KW-1185">Reference proteome</keyword>
<evidence type="ECO:0000313" key="2">
    <source>
        <dbReference type="EMBL" id="SEG35026.1"/>
    </source>
</evidence>
<protein>
    <submittedName>
        <fullName evidence="2">Uncharacterized protein</fullName>
    </submittedName>
</protein>
<accession>A0A1H5ZHZ7</accession>
<feature type="region of interest" description="Disordered" evidence="1">
    <location>
        <begin position="21"/>
        <end position="43"/>
    </location>
</feature>
<gene>
    <name evidence="2" type="ORF">SAMN05421751_1398</name>
</gene>
<dbReference type="AlphaFoldDB" id="A0A1H5ZHZ7"/>
<reference evidence="2 3" key="1">
    <citation type="submission" date="2016-10" db="EMBL/GenBank/DDBJ databases">
        <authorList>
            <person name="de Groot N.N."/>
        </authorList>
    </citation>
    <scope>NUCLEOTIDE SEQUENCE [LARGE SCALE GENOMIC DNA]</scope>
    <source>
        <strain evidence="2 3">DSM 23413</strain>
    </source>
</reference>
<organism evidence="2 3">
    <name type="scientific">Jhaorihella thermophila</name>
    <dbReference type="NCBI Taxonomy" id="488547"/>
    <lineage>
        <taxon>Bacteria</taxon>
        <taxon>Pseudomonadati</taxon>
        <taxon>Pseudomonadota</taxon>
        <taxon>Alphaproteobacteria</taxon>
        <taxon>Rhodobacterales</taxon>
        <taxon>Paracoccaceae</taxon>
        <taxon>Jhaorihella</taxon>
    </lineage>
</organism>
<sequence>TLSPVQGIGAAIVLGSVWAGQRTNRPPKQGAATGLEKARPQAT</sequence>
<feature type="non-terminal residue" evidence="2">
    <location>
        <position position="1"/>
    </location>
</feature>